<reference evidence="1 2" key="1">
    <citation type="submission" date="2021-04" db="EMBL/GenBank/DDBJ databases">
        <authorList>
            <person name="Bliznina A."/>
        </authorList>
    </citation>
    <scope>NUCLEOTIDE SEQUENCE [LARGE SCALE GENOMIC DNA]</scope>
</reference>
<evidence type="ECO:0000313" key="2">
    <source>
        <dbReference type="Proteomes" id="UP001158576"/>
    </source>
</evidence>
<protein>
    <submittedName>
        <fullName evidence="1">Oidioi.mRNA.OKI2018_I69.XSR.g16664.t1.cds</fullName>
    </submittedName>
</protein>
<sequence>MAMSGLHPAFIEKFMLMAMSNLMRKKEAEAIAKIEANAVENSIPPEVGGVESNTASVLYNQEPATNSTITDLGANFTEALSMADLTTVAKMTTGLDWKGLTKCRKQNEWDLPQSTDFYRPRYAAKPAFQDVPTSFATLSNMEHDSTGVDNEVRL</sequence>
<proteinExistence type="predicted"/>
<keyword evidence="2" id="KW-1185">Reference proteome</keyword>
<accession>A0ABN7SP61</accession>
<dbReference type="EMBL" id="OU015569">
    <property type="protein sequence ID" value="CAG5099744.1"/>
    <property type="molecule type" value="Genomic_DNA"/>
</dbReference>
<organism evidence="1 2">
    <name type="scientific">Oikopleura dioica</name>
    <name type="common">Tunicate</name>
    <dbReference type="NCBI Taxonomy" id="34765"/>
    <lineage>
        <taxon>Eukaryota</taxon>
        <taxon>Metazoa</taxon>
        <taxon>Chordata</taxon>
        <taxon>Tunicata</taxon>
        <taxon>Appendicularia</taxon>
        <taxon>Copelata</taxon>
        <taxon>Oikopleuridae</taxon>
        <taxon>Oikopleura</taxon>
    </lineage>
</organism>
<name>A0ABN7SP61_OIKDI</name>
<dbReference type="Proteomes" id="UP001158576">
    <property type="component" value="Chromosome XSR"/>
</dbReference>
<gene>
    <name evidence="1" type="ORF">OKIOD_LOCUS8222</name>
</gene>
<evidence type="ECO:0000313" key="1">
    <source>
        <dbReference type="EMBL" id="CAG5099744.1"/>
    </source>
</evidence>